<keyword evidence="2" id="KW-1185">Reference proteome</keyword>
<evidence type="ECO:0008006" key="3">
    <source>
        <dbReference type="Google" id="ProtNLM"/>
    </source>
</evidence>
<proteinExistence type="predicted"/>
<gene>
    <name evidence="1" type="ORF">F3J40_14340</name>
</gene>
<dbReference type="Proteomes" id="UP001515683">
    <property type="component" value="Unassembled WGS sequence"/>
</dbReference>
<protein>
    <recommendedName>
        <fullName evidence="3">ABM domain-containing protein</fullName>
    </recommendedName>
</protein>
<dbReference type="RefSeq" id="WP_167015610.1">
    <property type="nucleotide sequence ID" value="NZ_VWXF01000005.1"/>
</dbReference>
<organism evidence="1 2">
    <name type="scientific">Candidatus Pantoea multigeneris</name>
    <dbReference type="NCBI Taxonomy" id="2608357"/>
    <lineage>
        <taxon>Bacteria</taxon>
        <taxon>Pseudomonadati</taxon>
        <taxon>Pseudomonadota</taxon>
        <taxon>Gammaproteobacteria</taxon>
        <taxon>Enterobacterales</taxon>
        <taxon>Erwiniaceae</taxon>
        <taxon>Pantoea</taxon>
    </lineage>
</organism>
<comment type="caution">
    <text evidence="1">The sequence shown here is derived from an EMBL/GenBank/DDBJ whole genome shotgun (WGS) entry which is preliminary data.</text>
</comment>
<reference evidence="1 2" key="1">
    <citation type="journal article" date="2019" name="bioRxiv">
        <title>Bacteria contribute to plant secondary compound degradation in a generalist herbivore system.</title>
        <authorList>
            <person name="Francoeur C.B."/>
            <person name="Khadempour L."/>
            <person name="Moreira-Soto R.D."/>
            <person name="Gotting K."/>
            <person name="Book A.J."/>
            <person name="Pinto-Tomas A.A."/>
            <person name="Keefover-Ring K."/>
            <person name="Currie C.R."/>
        </authorList>
    </citation>
    <scope>NUCLEOTIDE SEQUENCE [LARGE SCALE GENOMIC DNA]</scope>
    <source>
        <strain evidence="1">Acro-835</strain>
    </source>
</reference>
<evidence type="ECO:0000313" key="1">
    <source>
        <dbReference type="EMBL" id="NIF22773.1"/>
    </source>
</evidence>
<dbReference type="EMBL" id="VWXF01000005">
    <property type="protein sequence ID" value="NIF22773.1"/>
    <property type="molecule type" value="Genomic_DNA"/>
</dbReference>
<name>A0ABX0RF68_9GAMM</name>
<evidence type="ECO:0000313" key="2">
    <source>
        <dbReference type="Proteomes" id="UP001515683"/>
    </source>
</evidence>
<accession>A0ABX0RF68</accession>
<sequence>MTQPHGMLFVATNISAEDEADFNQWYDHEHVEERVAISGFLSGTRYQAINAERKYLGLYETESLEAFTSADYHAAFTRQTEWSVKNLQKMVNPMRRVSAVTHRHGQGSGNNLAVVTLSSFDSDMLIAWQQQVSQTSGYISSSLLTPDAELSSPLPMEPKTPRQMLPMLLIHCSDAQTCDQLATTAAAALSGVSQRYALSWQLTKQELAHG</sequence>